<evidence type="ECO:0000313" key="2">
    <source>
        <dbReference type="Proteomes" id="UP000615026"/>
    </source>
</evidence>
<gene>
    <name evidence="1" type="ORF">IQ260_15850</name>
</gene>
<dbReference type="Proteomes" id="UP000615026">
    <property type="component" value="Unassembled WGS sequence"/>
</dbReference>
<dbReference type="EMBL" id="JADEXP010000142">
    <property type="protein sequence ID" value="MBE9068126.1"/>
    <property type="molecule type" value="Genomic_DNA"/>
</dbReference>
<reference evidence="1" key="1">
    <citation type="submission" date="2020-10" db="EMBL/GenBank/DDBJ databases">
        <authorList>
            <person name="Castelo-Branco R."/>
            <person name="Eusebio N."/>
            <person name="Adriana R."/>
            <person name="Vieira A."/>
            <person name="Brugerolle De Fraissinette N."/>
            <person name="Rezende De Castro R."/>
            <person name="Schneider M.P."/>
            <person name="Vasconcelos V."/>
            <person name="Leao P.N."/>
        </authorList>
    </citation>
    <scope>NUCLEOTIDE SEQUENCE</scope>
    <source>
        <strain evidence="1">LEGE 11479</strain>
    </source>
</reference>
<accession>A0A928ZVC7</accession>
<dbReference type="AlphaFoldDB" id="A0A928ZVC7"/>
<protein>
    <submittedName>
        <fullName evidence="1">YdeI/OmpD-associated family protein</fullName>
    </submittedName>
</protein>
<comment type="caution">
    <text evidence="1">The sequence shown here is derived from an EMBL/GenBank/DDBJ whole genome shotgun (WGS) entry which is preliminary data.</text>
</comment>
<dbReference type="RefSeq" id="WP_193994082.1">
    <property type="nucleotide sequence ID" value="NZ_JADEXP010000142.1"/>
</dbReference>
<organism evidence="1 2">
    <name type="scientific">Leptolyngbya cf. ectocarpi LEGE 11479</name>
    <dbReference type="NCBI Taxonomy" id="1828722"/>
    <lineage>
        <taxon>Bacteria</taxon>
        <taxon>Bacillati</taxon>
        <taxon>Cyanobacteriota</taxon>
        <taxon>Cyanophyceae</taxon>
        <taxon>Leptolyngbyales</taxon>
        <taxon>Leptolyngbyaceae</taxon>
        <taxon>Leptolyngbya group</taxon>
        <taxon>Leptolyngbya</taxon>
    </lineage>
</organism>
<sequence length="33" mass="3853">MLQWIKRAKQTATREKRIAKTVELAGQNIKANR</sequence>
<keyword evidence="2" id="KW-1185">Reference proteome</keyword>
<name>A0A928ZVC7_LEPEC</name>
<dbReference type="Pfam" id="PF13376">
    <property type="entry name" value="OmdA"/>
    <property type="match status" value="1"/>
</dbReference>
<evidence type="ECO:0000313" key="1">
    <source>
        <dbReference type="EMBL" id="MBE9068126.1"/>
    </source>
</evidence>
<proteinExistence type="predicted"/>